<dbReference type="PANTHER" id="PTHR43194">
    <property type="entry name" value="HYDROLASE ALPHA/BETA FOLD FAMILY"/>
    <property type="match status" value="1"/>
</dbReference>
<accession>A0A2T7WIF2</accession>
<feature type="domain" description="AB hydrolase-1" evidence="1">
    <location>
        <begin position="22"/>
        <end position="255"/>
    </location>
</feature>
<comment type="caution">
    <text evidence="2">The sequence shown here is derived from an EMBL/GenBank/DDBJ whole genome shotgun (WGS) entry which is preliminary data.</text>
</comment>
<dbReference type="AlphaFoldDB" id="A0A2T7WIF2"/>
<evidence type="ECO:0000313" key="3">
    <source>
        <dbReference type="Proteomes" id="UP000244649"/>
    </source>
</evidence>
<evidence type="ECO:0000259" key="1">
    <source>
        <dbReference type="Pfam" id="PF00561"/>
    </source>
</evidence>
<protein>
    <submittedName>
        <fullName evidence="2">Alpha/beta hydrolase</fullName>
    </submittedName>
</protein>
<name>A0A2T7WIF2_MICTE</name>
<dbReference type="InterPro" id="IPR000073">
    <property type="entry name" value="AB_hydrolase_1"/>
</dbReference>
<dbReference type="PANTHER" id="PTHR43194:SF2">
    <property type="entry name" value="PEROXISOMAL MEMBRANE PROTEIN LPX1"/>
    <property type="match status" value="1"/>
</dbReference>
<dbReference type="Pfam" id="PF00561">
    <property type="entry name" value="Abhydrolase_1"/>
    <property type="match status" value="1"/>
</dbReference>
<gene>
    <name evidence="2" type="ORF">DC432_09520</name>
</gene>
<dbReference type="EMBL" id="QDFT01000020">
    <property type="protein sequence ID" value="PVE71840.1"/>
    <property type="molecule type" value="Genomic_DNA"/>
</dbReference>
<evidence type="ECO:0000313" key="2">
    <source>
        <dbReference type="EMBL" id="PVE71840.1"/>
    </source>
</evidence>
<dbReference type="InterPro" id="IPR029058">
    <property type="entry name" value="AB_hydrolase_fold"/>
</dbReference>
<proteinExistence type="predicted"/>
<dbReference type="Gene3D" id="3.40.50.1820">
    <property type="entry name" value="alpha/beta hydrolase"/>
    <property type="match status" value="1"/>
</dbReference>
<keyword evidence="2" id="KW-0378">Hydrolase</keyword>
<organism evidence="2 3">
    <name type="scientific">Microbacterium testaceum</name>
    <name type="common">Aureobacterium testaceum</name>
    <name type="synonym">Brevibacterium testaceum</name>
    <dbReference type="NCBI Taxonomy" id="2033"/>
    <lineage>
        <taxon>Bacteria</taxon>
        <taxon>Bacillati</taxon>
        <taxon>Actinomycetota</taxon>
        <taxon>Actinomycetes</taxon>
        <taxon>Micrococcales</taxon>
        <taxon>Microbacteriaceae</taxon>
        <taxon>Microbacterium</taxon>
    </lineage>
</organism>
<sequence length="280" mass="28972">MRTTIAGLDVHTSHDDIAGREVVLWHHGSPQTGAILEPVRLAAEAHGLAVVSVARPAYAGSPRVPGRRVVDVARGLRPVLEGLGVASVISVGASGGGPHALACAAVMPQLVRAVVTLASPAPFVDEPWWFAGMQAPGGLRAAAVGEDDRRRFAATDEFDPAQFVDADYAALQGEWASLGADAGAADADGPDGLIDDDLAFTRPWGFAPAEVAASVLLVQGERDRVIPPAHARALAAVLPRATLELHPDDGHVSVLRHLGAALARVIGLARLHSADDSATF</sequence>
<dbReference type="RefSeq" id="WP_116537692.1">
    <property type="nucleotide sequence ID" value="NZ_QDFT01000020.1"/>
</dbReference>
<dbReference type="GO" id="GO:0016787">
    <property type="term" value="F:hydrolase activity"/>
    <property type="evidence" value="ECO:0007669"/>
    <property type="project" value="UniProtKB-KW"/>
</dbReference>
<dbReference type="SUPFAM" id="SSF53474">
    <property type="entry name" value="alpha/beta-Hydrolases"/>
    <property type="match status" value="1"/>
</dbReference>
<dbReference type="InterPro" id="IPR050228">
    <property type="entry name" value="Carboxylesterase_BioH"/>
</dbReference>
<reference evidence="2 3" key="1">
    <citation type="submission" date="2018-04" db="EMBL/GenBank/DDBJ databases">
        <authorList>
            <person name="Go L.Y."/>
            <person name="Mitchell J.A."/>
        </authorList>
    </citation>
    <scope>NUCLEOTIDE SEQUENCE [LARGE SCALE GENOMIC DNA]</scope>
    <source>
        <strain evidence="2 3">TPD7010</strain>
    </source>
</reference>
<dbReference type="Proteomes" id="UP000244649">
    <property type="component" value="Unassembled WGS sequence"/>
</dbReference>